<dbReference type="STRING" id="1178515.SY83_06940"/>
<feature type="transmembrane region" description="Helical" evidence="1">
    <location>
        <begin position="62"/>
        <end position="82"/>
    </location>
</feature>
<keyword evidence="1" id="KW-0812">Transmembrane</keyword>
<evidence type="ECO:0000259" key="2">
    <source>
        <dbReference type="PROSITE" id="PS51202"/>
    </source>
</evidence>
<sequence>MIFIGLYLAIILLVVEIAVVFMRMTGLNRDISRFQVISMLTATGFTTKESEMILRHPFRRRVAMFLILFGVFSLAVLISTLSALLSEQFGVKQAAWIAGGLTVILLTSKVPAIQDRLTRLVHVQLIEHYDLHEIAVKEALFLDKNDWFIEVPIPPDSRWIEKRWTEITDEETDIQLLFIKRGESNIRAVRLHTKLEEGDVLIVYGNRLKITGNFDHELKWKEKRIQEDSQRLL</sequence>
<feature type="transmembrane region" description="Helical" evidence="1">
    <location>
        <begin position="94"/>
        <end position="112"/>
    </location>
</feature>
<protein>
    <recommendedName>
        <fullName evidence="2">RCK C-terminal domain-containing protein</fullName>
    </recommendedName>
</protein>
<dbReference type="KEGG" id="pswu:SY83_06940"/>
<dbReference type="Pfam" id="PF02080">
    <property type="entry name" value="TrkA_C"/>
    <property type="match status" value="1"/>
</dbReference>
<dbReference type="RefSeq" id="WP_068605450.1">
    <property type="nucleotide sequence ID" value="NZ_CP011388.1"/>
</dbReference>
<dbReference type="SUPFAM" id="SSF116726">
    <property type="entry name" value="TrkA C-terminal domain-like"/>
    <property type="match status" value="1"/>
</dbReference>
<evidence type="ECO:0000313" key="4">
    <source>
        <dbReference type="Proteomes" id="UP000076927"/>
    </source>
</evidence>
<dbReference type="PATRIC" id="fig|1178515.4.peg.1381"/>
<accession>A0A172TGZ7</accession>
<feature type="domain" description="RCK C-terminal" evidence="2">
    <location>
        <begin position="136"/>
        <end position="219"/>
    </location>
</feature>
<dbReference type="EMBL" id="CP011388">
    <property type="protein sequence ID" value="ANE46063.1"/>
    <property type="molecule type" value="Genomic_DNA"/>
</dbReference>
<keyword evidence="4" id="KW-1185">Reference proteome</keyword>
<evidence type="ECO:0000313" key="3">
    <source>
        <dbReference type="EMBL" id="ANE46063.1"/>
    </source>
</evidence>
<organism evidence="3 4">
    <name type="scientific">Paenibacillus swuensis</name>
    <dbReference type="NCBI Taxonomy" id="1178515"/>
    <lineage>
        <taxon>Bacteria</taxon>
        <taxon>Bacillati</taxon>
        <taxon>Bacillota</taxon>
        <taxon>Bacilli</taxon>
        <taxon>Bacillales</taxon>
        <taxon>Paenibacillaceae</taxon>
        <taxon>Paenibacillus</taxon>
    </lineage>
</organism>
<dbReference type="Proteomes" id="UP000076927">
    <property type="component" value="Chromosome"/>
</dbReference>
<dbReference type="InterPro" id="IPR036721">
    <property type="entry name" value="RCK_C_sf"/>
</dbReference>
<feature type="transmembrane region" description="Helical" evidence="1">
    <location>
        <begin position="6"/>
        <end position="24"/>
    </location>
</feature>
<evidence type="ECO:0000256" key="1">
    <source>
        <dbReference type="SAM" id="Phobius"/>
    </source>
</evidence>
<name>A0A172TGZ7_9BACL</name>
<dbReference type="OrthoDB" id="369355at2"/>
<keyword evidence="1" id="KW-1133">Transmembrane helix</keyword>
<dbReference type="AlphaFoldDB" id="A0A172TGZ7"/>
<dbReference type="GO" id="GO:0008324">
    <property type="term" value="F:monoatomic cation transmembrane transporter activity"/>
    <property type="evidence" value="ECO:0007669"/>
    <property type="project" value="InterPro"/>
</dbReference>
<proteinExistence type="predicted"/>
<dbReference type="PROSITE" id="PS51202">
    <property type="entry name" value="RCK_C"/>
    <property type="match status" value="1"/>
</dbReference>
<dbReference type="GO" id="GO:0006813">
    <property type="term" value="P:potassium ion transport"/>
    <property type="evidence" value="ECO:0007669"/>
    <property type="project" value="InterPro"/>
</dbReference>
<keyword evidence="1" id="KW-0472">Membrane</keyword>
<gene>
    <name evidence="3" type="ORF">SY83_06940</name>
</gene>
<dbReference type="Gene3D" id="3.30.70.1450">
    <property type="entry name" value="Regulator of K+ conductance, C-terminal domain"/>
    <property type="match status" value="1"/>
</dbReference>
<dbReference type="InterPro" id="IPR006037">
    <property type="entry name" value="RCK_C"/>
</dbReference>
<reference evidence="3 4" key="1">
    <citation type="submission" date="2015-01" db="EMBL/GenBank/DDBJ databases">
        <title>Paenibacillus swuensis/DY6/whole genome sequencing.</title>
        <authorList>
            <person name="Kim M.K."/>
            <person name="Srinivasan S."/>
            <person name="Lee J.-J."/>
        </authorList>
    </citation>
    <scope>NUCLEOTIDE SEQUENCE [LARGE SCALE GENOMIC DNA]</scope>
    <source>
        <strain evidence="3 4">DY6</strain>
    </source>
</reference>